<protein>
    <recommendedName>
        <fullName evidence="2">Peptidase M14 domain-containing protein</fullName>
    </recommendedName>
</protein>
<accession>A0A9D4S312</accession>
<dbReference type="Pfam" id="PF00246">
    <property type="entry name" value="Peptidase_M14"/>
    <property type="match status" value="1"/>
</dbReference>
<comment type="similarity">
    <text evidence="1">Belongs to the peptidase M14 family.</text>
</comment>
<sequence>MQDYNYLAEGIFEITIEFSCCHFPNASSLPDYWVENKDALVNYLLLAHMGKTWRPL</sequence>
<evidence type="ECO:0000313" key="4">
    <source>
        <dbReference type="Proteomes" id="UP000828390"/>
    </source>
</evidence>
<proteinExistence type="inferred from homology"/>
<reference evidence="3" key="2">
    <citation type="submission" date="2020-11" db="EMBL/GenBank/DDBJ databases">
        <authorList>
            <person name="McCartney M.A."/>
            <person name="Auch B."/>
            <person name="Kono T."/>
            <person name="Mallez S."/>
            <person name="Becker A."/>
            <person name="Gohl D.M."/>
            <person name="Silverstein K.A.T."/>
            <person name="Koren S."/>
            <person name="Bechman K.B."/>
            <person name="Herman A."/>
            <person name="Abrahante J.E."/>
            <person name="Garbe J."/>
        </authorList>
    </citation>
    <scope>NUCLEOTIDE SEQUENCE</scope>
    <source>
        <strain evidence="3">Duluth1</strain>
        <tissue evidence="3">Whole animal</tissue>
    </source>
</reference>
<evidence type="ECO:0000259" key="2">
    <source>
        <dbReference type="Pfam" id="PF00246"/>
    </source>
</evidence>
<feature type="domain" description="Peptidase M14" evidence="2">
    <location>
        <begin position="1"/>
        <end position="38"/>
    </location>
</feature>
<dbReference type="Proteomes" id="UP000828390">
    <property type="component" value="Unassembled WGS sequence"/>
</dbReference>
<comment type="caution">
    <text evidence="3">The sequence shown here is derived from an EMBL/GenBank/DDBJ whole genome shotgun (WGS) entry which is preliminary data.</text>
</comment>
<dbReference type="GO" id="GO:0008270">
    <property type="term" value="F:zinc ion binding"/>
    <property type="evidence" value="ECO:0007669"/>
    <property type="project" value="InterPro"/>
</dbReference>
<dbReference type="PANTHER" id="PTHR11532">
    <property type="entry name" value="PROTEASE M14 CARBOXYPEPTIDASE"/>
    <property type="match status" value="1"/>
</dbReference>
<dbReference type="InterPro" id="IPR050753">
    <property type="entry name" value="Peptidase_M14_domain"/>
</dbReference>
<dbReference type="EMBL" id="JAIWYP010000001">
    <property type="protein sequence ID" value="KAH3888705.1"/>
    <property type="molecule type" value="Genomic_DNA"/>
</dbReference>
<reference evidence="3" key="1">
    <citation type="journal article" date="2019" name="bioRxiv">
        <title>The Genome of the Zebra Mussel, Dreissena polymorpha: A Resource for Invasive Species Research.</title>
        <authorList>
            <person name="McCartney M.A."/>
            <person name="Auch B."/>
            <person name="Kono T."/>
            <person name="Mallez S."/>
            <person name="Zhang Y."/>
            <person name="Obille A."/>
            <person name="Becker A."/>
            <person name="Abrahante J.E."/>
            <person name="Garbe J."/>
            <person name="Badalamenti J.P."/>
            <person name="Herman A."/>
            <person name="Mangelson H."/>
            <person name="Liachko I."/>
            <person name="Sullivan S."/>
            <person name="Sone E.D."/>
            <person name="Koren S."/>
            <person name="Silverstein K.A.T."/>
            <person name="Beckman K.B."/>
            <person name="Gohl D.M."/>
        </authorList>
    </citation>
    <scope>NUCLEOTIDE SEQUENCE</scope>
    <source>
        <strain evidence="3">Duluth1</strain>
        <tissue evidence="3">Whole animal</tissue>
    </source>
</reference>
<name>A0A9D4S312_DREPO</name>
<dbReference type="SUPFAM" id="SSF53187">
    <property type="entry name" value="Zn-dependent exopeptidases"/>
    <property type="match status" value="1"/>
</dbReference>
<evidence type="ECO:0000313" key="3">
    <source>
        <dbReference type="EMBL" id="KAH3888705.1"/>
    </source>
</evidence>
<evidence type="ECO:0000256" key="1">
    <source>
        <dbReference type="ARBA" id="ARBA00005988"/>
    </source>
</evidence>
<dbReference type="InterPro" id="IPR000834">
    <property type="entry name" value="Peptidase_M14"/>
</dbReference>
<organism evidence="3 4">
    <name type="scientific">Dreissena polymorpha</name>
    <name type="common">Zebra mussel</name>
    <name type="synonym">Mytilus polymorpha</name>
    <dbReference type="NCBI Taxonomy" id="45954"/>
    <lineage>
        <taxon>Eukaryota</taxon>
        <taxon>Metazoa</taxon>
        <taxon>Spiralia</taxon>
        <taxon>Lophotrochozoa</taxon>
        <taxon>Mollusca</taxon>
        <taxon>Bivalvia</taxon>
        <taxon>Autobranchia</taxon>
        <taxon>Heteroconchia</taxon>
        <taxon>Euheterodonta</taxon>
        <taxon>Imparidentia</taxon>
        <taxon>Neoheterodontei</taxon>
        <taxon>Myida</taxon>
        <taxon>Dreissenoidea</taxon>
        <taxon>Dreissenidae</taxon>
        <taxon>Dreissena</taxon>
    </lineage>
</organism>
<gene>
    <name evidence="3" type="ORF">DPMN_012745</name>
</gene>
<keyword evidence="4" id="KW-1185">Reference proteome</keyword>
<dbReference type="Gene3D" id="3.40.630.10">
    <property type="entry name" value="Zn peptidases"/>
    <property type="match status" value="1"/>
</dbReference>
<dbReference type="GO" id="GO:0016485">
    <property type="term" value="P:protein processing"/>
    <property type="evidence" value="ECO:0007669"/>
    <property type="project" value="TreeGrafter"/>
</dbReference>
<dbReference type="PANTHER" id="PTHR11532:SF57">
    <property type="entry name" value="CARBOXYPEPTIDASE D, B"/>
    <property type="match status" value="1"/>
</dbReference>
<dbReference type="AlphaFoldDB" id="A0A9D4S312"/>
<dbReference type="GO" id="GO:0004181">
    <property type="term" value="F:metallocarboxypeptidase activity"/>
    <property type="evidence" value="ECO:0007669"/>
    <property type="project" value="InterPro"/>
</dbReference>
<dbReference type="GO" id="GO:0006518">
    <property type="term" value="P:peptide metabolic process"/>
    <property type="evidence" value="ECO:0007669"/>
    <property type="project" value="TreeGrafter"/>
</dbReference>
<dbReference type="GO" id="GO:0005615">
    <property type="term" value="C:extracellular space"/>
    <property type="evidence" value="ECO:0007669"/>
    <property type="project" value="TreeGrafter"/>
</dbReference>